<dbReference type="Proteomes" id="UP001201549">
    <property type="component" value="Unassembled WGS sequence"/>
</dbReference>
<keyword evidence="4" id="KW-1185">Reference proteome</keyword>
<keyword evidence="1" id="KW-0175">Coiled coil</keyword>
<dbReference type="RefSeq" id="WP_238894764.1">
    <property type="nucleotide sequence ID" value="NZ_JAKOGG010000002.1"/>
</dbReference>
<feature type="coiled-coil region" evidence="1">
    <location>
        <begin position="245"/>
        <end position="279"/>
    </location>
</feature>
<reference evidence="4" key="2">
    <citation type="submission" date="2023-07" db="EMBL/GenBank/DDBJ databases">
        <title>Shewanella mangrovi sp. nov., an acetaldehyde- degrading bacterium isolated from mangrove sediment.</title>
        <authorList>
            <person name="Liu Y."/>
        </authorList>
    </citation>
    <scope>NUCLEOTIDE SEQUENCE [LARGE SCALE GENOMIC DNA]</scope>
    <source>
        <strain evidence="4">C32</strain>
    </source>
</reference>
<accession>A0ABT2FGJ5</accession>
<feature type="region of interest" description="Disordered" evidence="2">
    <location>
        <begin position="1"/>
        <end position="45"/>
    </location>
</feature>
<evidence type="ECO:0000313" key="3">
    <source>
        <dbReference type="EMBL" id="MCS4555356.1"/>
    </source>
</evidence>
<comment type="caution">
    <text evidence="3">The sequence shown here is derived from an EMBL/GenBank/DDBJ whole genome shotgun (WGS) entry which is preliminary data.</text>
</comment>
<name>A0ABT2FGJ5_9GAMM</name>
<evidence type="ECO:0008006" key="5">
    <source>
        <dbReference type="Google" id="ProtNLM"/>
    </source>
</evidence>
<gene>
    <name evidence="3" type="ORF">L9G74_02790</name>
</gene>
<organism evidence="3 4">
    <name type="scientific">Shewanella electrica</name>
    <dbReference type="NCBI Taxonomy" id="515560"/>
    <lineage>
        <taxon>Bacteria</taxon>
        <taxon>Pseudomonadati</taxon>
        <taxon>Pseudomonadota</taxon>
        <taxon>Gammaproteobacteria</taxon>
        <taxon>Alteromonadales</taxon>
        <taxon>Shewanellaceae</taxon>
        <taxon>Shewanella</taxon>
    </lineage>
</organism>
<evidence type="ECO:0000256" key="1">
    <source>
        <dbReference type="SAM" id="Coils"/>
    </source>
</evidence>
<evidence type="ECO:0000313" key="4">
    <source>
        <dbReference type="Proteomes" id="UP001201549"/>
    </source>
</evidence>
<dbReference type="EMBL" id="JAKOGG010000002">
    <property type="protein sequence ID" value="MCS4555356.1"/>
    <property type="molecule type" value="Genomic_DNA"/>
</dbReference>
<proteinExistence type="predicted"/>
<sequence length="344" mass="37436">MQIDTSPAVIESQRKSDGRVVMSAPSAASQVAERDSGSTSVRVTKQASSSQHAVLSRWVSLASIAKSMSQSEHSTRTLQQLSRQLKSLDTQIEQTGSSPDSGKKVNQLVAAMKRQLQQGGVNNRLQSQEQPTSTKLTKALTNKVDLLSPKAMDETVSIVMGRSGKAVSLALPAGASRRDNLQTISQAFAGQNIDVSVSDRSELLFHANGDSSAALKEPWLMMGTGVRVAAGNPVAISLNDEPHALDDLQQLSQQSDTRYEAYSQEIAKLQRSIKSALEGIEQRRQQILMRLQQVQRPPLSEEHLTEIDGEVQKLMQQPTHHAVPIIIAQANITRNLVSFSLSSR</sequence>
<protein>
    <recommendedName>
        <fullName evidence="5">Flagellin</fullName>
    </recommendedName>
</protein>
<evidence type="ECO:0000256" key="2">
    <source>
        <dbReference type="SAM" id="MobiDB-lite"/>
    </source>
</evidence>
<reference evidence="3 4" key="1">
    <citation type="submission" date="2022-02" db="EMBL/GenBank/DDBJ databases">
        <authorList>
            <person name="Zhuang L."/>
        </authorList>
    </citation>
    <scope>NUCLEOTIDE SEQUENCE [LARGE SCALE GENOMIC DNA]</scope>
    <source>
        <strain evidence="3 4">C32</strain>
    </source>
</reference>